<dbReference type="Proteomes" id="UP000029095">
    <property type="component" value="Unassembled WGS sequence"/>
</dbReference>
<dbReference type="RefSeq" id="WP_043385698.1">
    <property type="nucleotide sequence ID" value="NZ_KN039950.1"/>
</dbReference>
<gene>
    <name evidence="2" type="ORF">FM21_34210</name>
</gene>
<accession>A0A086MR37</accession>
<organism evidence="2 3">
    <name type="scientific">Streptomyces mutabilis</name>
    <dbReference type="NCBI Taxonomy" id="67332"/>
    <lineage>
        <taxon>Bacteria</taxon>
        <taxon>Bacillati</taxon>
        <taxon>Actinomycetota</taxon>
        <taxon>Actinomycetes</taxon>
        <taxon>Kitasatosporales</taxon>
        <taxon>Streptomycetaceae</taxon>
        <taxon>Streptomyces</taxon>
    </lineage>
</organism>
<dbReference type="STRING" id="1915400.FM21_34210"/>
<proteinExistence type="predicted"/>
<dbReference type="AlphaFoldDB" id="A0A086MR37"/>
<evidence type="ECO:0000313" key="2">
    <source>
        <dbReference type="EMBL" id="KFG71355.1"/>
    </source>
</evidence>
<evidence type="ECO:0000313" key="3">
    <source>
        <dbReference type="Proteomes" id="UP000029095"/>
    </source>
</evidence>
<reference evidence="2 3" key="1">
    <citation type="submission" date="2014-05" db="EMBL/GenBank/DDBJ databases">
        <title>Complete genome sequence of the Streptomyces mutabilis TRM45540.</title>
        <authorList>
            <person name="Luo X."/>
            <person name="Zhang L."/>
        </authorList>
    </citation>
    <scope>NUCLEOTIDE SEQUENCE [LARGE SCALE GENOMIC DNA]</scope>
    <source>
        <strain evidence="2 3">TRM45540</strain>
    </source>
</reference>
<evidence type="ECO:0000256" key="1">
    <source>
        <dbReference type="SAM" id="MobiDB-lite"/>
    </source>
</evidence>
<keyword evidence="3" id="KW-1185">Reference proteome</keyword>
<name>A0A086MR37_9ACTN</name>
<comment type="caution">
    <text evidence="2">The sequence shown here is derived from an EMBL/GenBank/DDBJ whole genome shotgun (WGS) entry which is preliminary data.</text>
</comment>
<dbReference type="EMBL" id="JNFQ01000007">
    <property type="protein sequence ID" value="KFG71355.1"/>
    <property type="molecule type" value="Genomic_DNA"/>
</dbReference>
<protein>
    <submittedName>
        <fullName evidence="2">Uncharacterized protein</fullName>
    </submittedName>
</protein>
<sequence length="149" mass="16423">MTDTSHPSGDDRPFTSGPVPLELLPFLPEDFHDGGDAGDWLAHLKPWGWTGVRDWGSEGWNLTNWPYQAVALYDSPFDICYALAIYTEGDVAVEAWATREERNASVTALALSYWSHSDRGPADAPDPDTPPAETPARFRCPYTPDDSAP</sequence>
<dbReference type="HOGENOM" id="CLU_1748650_0_0_11"/>
<feature type="region of interest" description="Disordered" evidence="1">
    <location>
        <begin position="116"/>
        <end position="149"/>
    </location>
</feature>